<dbReference type="PANTHER" id="PTHR43477">
    <property type="entry name" value="DIHYDROANTICAPSIN 7-DEHYDROGENASE"/>
    <property type="match status" value="1"/>
</dbReference>
<comment type="caution">
    <text evidence="3">The sequence shown here is derived from an EMBL/GenBank/DDBJ whole genome shotgun (WGS) entry which is preliminary data.</text>
</comment>
<dbReference type="PANTHER" id="PTHR43477:SF1">
    <property type="entry name" value="DIHYDROANTICAPSIN 7-DEHYDROGENASE"/>
    <property type="match status" value="1"/>
</dbReference>
<evidence type="ECO:0000313" key="3">
    <source>
        <dbReference type="EMBL" id="MBM7508435.1"/>
    </source>
</evidence>
<dbReference type="Gene3D" id="3.40.50.720">
    <property type="entry name" value="NAD(P)-binding Rossmann-like Domain"/>
    <property type="match status" value="1"/>
</dbReference>
<dbReference type="Pfam" id="PF13561">
    <property type="entry name" value="adh_short_C2"/>
    <property type="match status" value="1"/>
</dbReference>
<keyword evidence="2" id="KW-0560">Oxidoreductase</keyword>
<evidence type="ECO:0000313" key="4">
    <source>
        <dbReference type="Proteomes" id="UP000732378"/>
    </source>
</evidence>
<dbReference type="InterPro" id="IPR002347">
    <property type="entry name" value="SDR_fam"/>
</dbReference>
<evidence type="ECO:0000256" key="1">
    <source>
        <dbReference type="ARBA" id="ARBA00006484"/>
    </source>
</evidence>
<accession>A0ABS2MB64</accession>
<reference evidence="3 4" key="1">
    <citation type="submission" date="2021-01" db="EMBL/GenBank/DDBJ databases">
        <title>Sequencing the genomes of 1000 actinobacteria strains.</title>
        <authorList>
            <person name="Klenk H.-P."/>
        </authorList>
    </citation>
    <scope>NUCLEOTIDE SEQUENCE [LARGE SCALE GENOMIC DNA]</scope>
    <source>
        <strain evidence="3 4">DSM 18239</strain>
    </source>
</reference>
<sequence length="269" mass="26927">MDRTYVVSGAASGIGAATAALLRERGDRVVGVDLRDADVVADLSSVAGRSTAVQAVRGLVDVVHGVVPCAGVAGLTGVDPALVVSVNYFGALALVHGLRAELAAAQGAGVVLLASNSITCQPGWAGDVADLCLAGDEDAARAAAASTQAVQVYPATKAALAWWARQEGVGADWAGAGIRVNAVAPGLVATPMTDRLRADPELGAFADSYPTAIGRPGRPEEVAATIGFLLSDAASLVVGSVLYVDGGTDAVLHPEVPVGWQVSRVSTPG</sequence>
<name>A0ABS2MB64_9ACTN</name>
<dbReference type="RefSeq" id="WP_193669538.1">
    <property type="nucleotide sequence ID" value="NZ_JACDTV010000009.1"/>
</dbReference>
<dbReference type="Proteomes" id="UP000732378">
    <property type="component" value="Unassembled WGS sequence"/>
</dbReference>
<gene>
    <name evidence="3" type="ORF">JOE61_002249</name>
</gene>
<organism evidence="3 4">
    <name type="scientific">Nocardioides salarius</name>
    <dbReference type="NCBI Taxonomy" id="374513"/>
    <lineage>
        <taxon>Bacteria</taxon>
        <taxon>Bacillati</taxon>
        <taxon>Actinomycetota</taxon>
        <taxon>Actinomycetes</taxon>
        <taxon>Propionibacteriales</taxon>
        <taxon>Nocardioidaceae</taxon>
        <taxon>Nocardioides</taxon>
    </lineage>
</organism>
<dbReference type="InterPro" id="IPR051122">
    <property type="entry name" value="SDR_DHRS6-like"/>
</dbReference>
<protein>
    <submittedName>
        <fullName evidence="3">NAD(P)-dependent dehydrogenase (Short-subunit alcohol dehydrogenase family)</fullName>
    </submittedName>
</protein>
<dbReference type="EMBL" id="JAFBBZ010000001">
    <property type="protein sequence ID" value="MBM7508435.1"/>
    <property type="molecule type" value="Genomic_DNA"/>
</dbReference>
<keyword evidence="4" id="KW-1185">Reference proteome</keyword>
<dbReference type="SUPFAM" id="SSF51735">
    <property type="entry name" value="NAD(P)-binding Rossmann-fold domains"/>
    <property type="match status" value="1"/>
</dbReference>
<evidence type="ECO:0000256" key="2">
    <source>
        <dbReference type="ARBA" id="ARBA00023002"/>
    </source>
</evidence>
<proteinExistence type="inferred from homology"/>
<comment type="similarity">
    <text evidence="1">Belongs to the short-chain dehydrogenases/reductases (SDR) family.</text>
</comment>
<dbReference type="InterPro" id="IPR036291">
    <property type="entry name" value="NAD(P)-bd_dom_sf"/>
</dbReference>
<dbReference type="PRINTS" id="PR00081">
    <property type="entry name" value="GDHRDH"/>
</dbReference>